<accession>A0ABW7A1R9</accession>
<feature type="domain" description="PepSY" evidence="3">
    <location>
        <begin position="8"/>
        <end position="86"/>
    </location>
</feature>
<name>A0ABW7A1R9_9HYPH</name>
<feature type="chain" id="PRO_5047345571" evidence="2">
    <location>
        <begin position="24"/>
        <end position="95"/>
    </location>
</feature>
<sequence>MRRTSVAATLVFAVCLGAGPAAADRACTVPLADWKPRDALQKKLEGEGWTVLSIRSDDGCYKVRATNTRGERLKAKYDPASLERIPRTPGDSDDD</sequence>
<protein>
    <submittedName>
        <fullName evidence="4">PepSY domain-containing protein</fullName>
    </submittedName>
</protein>
<reference evidence="4 5" key="1">
    <citation type="submission" date="2024-02" db="EMBL/GenBank/DDBJ databases">
        <title>Expansion and revision of Xanthobacter and proposal of Roseixanthobacter gen. nov.</title>
        <authorList>
            <person name="Soltysiak M.P.M."/>
            <person name="Jalihal A."/>
            <person name="Ory A."/>
            <person name="Chrisophersen C."/>
            <person name="Lee A.D."/>
            <person name="Boulton J."/>
            <person name="Springer M."/>
        </authorList>
    </citation>
    <scope>NUCLEOTIDE SEQUENCE [LARGE SCALE GENOMIC DNA]</scope>
    <source>
        <strain evidence="4 5">23A</strain>
    </source>
</reference>
<evidence type="ECO:0000313" key="5">
    <source>
        <dbReference type="Proteomes" id="UP001604002"/>
    </source>
</evidence>
<evidence type="ECO:0000259" key="3">
    <source>
        <dbReference type="Pfam" id="PF13670"/>
    </source>
</evidence>
<evidence type="ECO:0000313" key="4">
    <source>
        <dbReference type="EMBL" id="MFG1374995.1"/>
    </source>
</evidence>
<feature type="signal peptide" evidence="2">
    <location>
        <begin position="1"/>
        <end position="23"/>
    </location>
</feature>
<dbReference type="Pfam" id="PF13670">
    <property type="entry name" value="PepSY_2"/>
    <property type="match status" value="1"/>
</dbReference>
<dbReference type="Proteomes" id="UP001604002">
    <property type="component" value="Unassembled WGS sequence"/>
</dbReference>
<evidence type="ECO:0000256" key="2">
    <source>
        <dbReference type="SAM" id="SignalP"/>
    </source>
</evidence>
<gene>
    <name evidence="4" type="ORF">V5F32_22695</name>
</gene>
<keyword evidence="5" id="KW-1185">Reference proteome</keyword>
<feature type="region of interest" description="Disordered" evidence="1">
    <location>
        <begin position="76"/>
        <end position="95"/>
    </location>
</feature>
<organism evidence="4 5">
    <name type="scientific">Xanthobacter oligotrophicus</name>
    <dbReference type="NCBI Taxonomy" id="2607286"/>
    <lineage>
        <taxon>Bacteria</taxon>
        <taxon>Pseudomonadati</taxon>
        <taxon>Pseudomonadota</taxon>
        <taxon>Alphaproteobacteria</taxon>
        <taxon>Hyphomicrobiales</taxon>
        <taxon>Xanthobacteraceae</taxon>
        <taxon>Xanthobacter</taxon>
    </lineage>
</organism>
<evidence type="ECO:0000256" key="1">
    <source>
        <dbReference type="SAM" id="MobiDB-lite"/>
    </source>
</evidence>
<keyword evidence="2" id="KW-0732">Signal</keyword>
<dbReference type="InterPro" id="IPR025711">
    <property type="entry name" value="PepSY"/>
</dbReference>
<proteinExistence type="predicted"/>
<dbReference type="RefSeq" id="WP_393994556.1">
    <property type="nucleotide sequence ID" value="NZ_JBAFVH010000019.1"/>
</dbReference>
<comment type="caution">
    <text evidence="4">The sequence shown here is derived from an EMBL/GenBank/DDBJ whole genome shotgun (WGS) entry which is preliminary data.</text>
</comment>
<dbReference type="EMBL" id="JBAFVH010000019">
    <property type="protein sequence ID" value="MFG1374995.1"/>
    <property type="molecule type" value="Genomic_DNA"/>
</dbReference>